<protein>
    <submittedName>
        <fullName evidence="2">Uncharacterized protein</fullName>
    </submittedName>
</protein>
<organism evidence="2">
    <name type="scientific">Anopheles aquasalis</name>
    <name type="common">Malaria mosquito</name>
    <dbReference type="NCBI Taxonomy" id="42839"/>
    <lineage>
        <taxon>Eukaryota</taxon>
        <taxon>Metazoa</taxon>
        <taxon>Ecdysozoa</taxon>
        <taxon>Arthropoda</taxon>
        <taxon>Hexapoda</taxon>
        <taxon>Insecta</taxon>
        <taxon>Pterygota</taxon>
        <taxon>Neoptera</taxon>
        <taxon>Endopterygota</taxon>
        <taxon>Diptera</taxon>
        <taxon>Nematocera</taxon>
        <taxon>Culicoidea</taxon>
        <taxon>Culicidae</taxon>
        <taxon>Anophelinae</taxon>
        <taxon>Anopheles</taxon>
    </lineage>
</organism>
<proteinExistence type="evidence at transcript level"/>
<evidence type="ECO:0000256" key="1">
    <source>
        <dbReference type="SAM" id="MobiDB-lite"/>
    </source>
</evidence>
<feature type="region of interest" description="Disordered" evidence="1">
    <location>
        <begin position="1"/>
        <end position="37"/>
    </location>
</feature>
<accession>T1E979</accession>
<reference evidence="2" key="1">
    <citation type="submission" date="2013-07" db="EMBL/GenBank/DDBJ databases">
        <title>Transcriptome sequencing and developmental regulation of gene expression in Anopheles aquasalis.</title>
        <authorList>
            <consortium name="Brazilian Malaria Network (MCT/CNPq/MS/SCTIE/DECIT/PRONEX 555648/2009-5) and Research Network on Bioactive Molecules from Arthropod Vectors (NAP-MOBIARVE"/>
            <consortium name="University of Sao Paulo)"/>
            <person name="Marinotti O."/>
            <person name="Ribeiro J.M.C."/>
            <person name="Costa-da-Silva A.L."/>
            <person name="Silva M.C.P."/>
            <person name="Lopes A.R."/>
            <person name="Barros M.S."/>
            <person name="Sa-Nunes A."/>
            <person name="Konjin B.B."/>
            <person name="Carvalho E."/>
            <person name="Suesdek L."/>
            <person name="Silva-Neto M.A.C."/>
            <person name="Capurro M.L."/>
        </authorList>
    </citation>
    <scope>NUCLEOTIDE SEQUENCE</scope>
    <source>
        <tissue evidence="2">Whole body</tissue>
    </source>
</reference>
<evidence type="ECO:0000313" key="2">
    <source>
        <dbReference type="EMBL" id="JAB00009.1"/>
    </source>
</evidence>
<dbReference type="EMBL" id="GAMD01001582">
    <property type="protein sequence ID" value="JAB00009.1"/>
    <property type="molecule type" value="mRNA"/>
</dbReference>
<feature type="compositionally biased region" description="Low complexity" evidence="1">
    <location>
        <begin position="10"/>
        <end position="36"/>
    </location>
</feature>
<dbReference type="AlphaFoldDB" id="T1E979"/>
<feature type="non-terminal residue" evidence="2">
    <location>
        <position position="1"/>
    </location>
</feature>
<name>T1E979_ANOAQ</name>
<sequence length="187" mass="18787">SNRSSVKYCSSPSASPKSHSSSMASRSGAGNSSSAATVPTVISSGPSSYRCGHTHSFAAFSSTSSSTVSVSLVLGVPVMAAKSCDPARTGSPLAVSWKVGPSGPVSDSNCQLMPPPLLQQILMSAMVWIQEREIPATEGSASVAAPCVAIPLASVSDGSGLIGYSVSSVKVKGLLLASSTPRTVVIE</sequence>